<dbReference type="InterPro" id="IPR002838">
    <property type="entry name" value="AIM24"/>
</dbReference>
<proteinExistence type="predicted"/>
<gene>
    <name evidence="2" type="ORF">C7M71_020880</name>
</gene>
<sequence>MSYSPQPPGYPPQQGYPQQGYPPQQFGGPPLPQTPAGGPVVHDAHSLPSNDNVNDHAFSVDLNGQYFLQKGKMVAYYGNIQFHGIGHGPLDSLIGKSFHSPLHAADWVVAEGQGKMILADRAFDLNSYDLEDGNLTVRSGNLLAFDPELSLKQSIIPGFLTLIGTGKFVAASNGPVHFVEPPIRVDPQALVGWADCPSPCHHYDHSYLRGVLGGIRQLTGLGGVSGEEHQFEFIGAGQVLLQSSEQLMADIDIGRVPNEAGIPGAGAASQTGRPYGGGQQVPGLGDLGRRFGL</sequence>
<organism evidence="2 3">
    <name type="scientific">Peterkaempfera bronchialis</name>
    <dbReference type="NCBI Taxonomy" id="2126346"/>
    <lineage>
        <taxon>Bacteria</taxon>
        <taxon>Bacillati</taxon>
        <taxon>Actinomycetota</taxon>
        <taxon>Actinomycetes</taxon>
        <taxon>Kitasatosporales</taxon>
        <taxon>Streptomycetaceae</taxon>
        <taxon>Peterkaempfera</taxon>
    </lineage>
</organism>
<dbReference type="Pfam" id="PF01987">
    <property type="entry name" value="AIM24"/>
    <property type="match status" value="1"/>
</dbReference>
<dbReference type="RefSeq" id="WP_111491520.1">
    <property type="nucleotide sequence ID" value="NZ_CP031264.1"/>
</dbReference>
<dbReference type="SUPFAM" id="SSF51219">
    <property type="entry name" value="TRAP-like"/>
    <property type="match status" value="1"/>
</dbReference>
<dbReference type="KEGG" id="stri:C7M71_020880"/>
<dbReference type="PANTHER" id="PTHR38074">
    <property type="entry name" value="ALTERED INHERITANCE OF MITOCHONDRIA PROTEIN 24, MITOCHONDRIAL"/>
    <property type="match status" value="1"/>
</dbReference>
<accession>A0A345T0J5</accession>
<feature type="region of interest" description="Disordered" evidence="1">
    <location>
        <begin position="1"/>
        <end position="49"/>
    </location>
</feature>
<dbReference type="Proteomes" id="UP000249340">
    <property type="component" value="Chromosome"/>
</dbReference>
<dbReference type="EMBL" id="CP031264">
    <property type="protein sequence ID" value="AXI79500.1"/>
    <property type="molecule type" value="Genomic_DNA"/>
</dbReference>
<dbReference type="InterPro" id="IPR036983">
    <property type="entry name" value="AIM24_sf"/>
</dbReference>
<evidence type="ECO:0000313" key="2">
    <source>
        <dbReference type="EMBL" id="AXI79500.1"/>
    </source>
</evidence>
<evidence type="ECO:0000256" key="1">
    <source>
        <dbReference type="SAM" id="MobiDB-lite"/>
    </source>
</evidence>
<evidence type="ECO:0000313" key="3">
    <source>
        <dbReference type="Proteomes" id="UP000249340"/>
    </source>
</evidence>
<feature type="region of interest" description="Disordered" evidence="1">
    <location>
        <begin position="262"/>
        <end position="293"/>
    </location>
</feature>
<dbReference type="OrthoDB" id="3459791at2"/>
<keyword evidence="3" id="KW-1185">Reference proteome</keyword>
<name>A0A345T0J5_9ACTN</name>
<feature type="compositionally biased region" description="Pro residues" evidence="1">
    <location>
        <begin position="1"/>
        <end position="11"/>
    </location>
</feature>
<feature type="compositionally biased region" description="Low complexity" evidence="1">
    <location>
        <begin position="12"/>
        <end position="28"/>
    </location>
</feature>
<protein>
    <submittedName>
        <fullName evidence="2">AIM24 family protein</fullName>
    </submittedName>
</protein>
<dbReference type="Gene3D" id="3.60.160.10">
    <property type="entry name" value="Mitochondrial biogenesis AIM24"/>
    <property type="match status" value="1"/>
</dbReference>
<dbReference type="PANTHER" id="PTHR38074:SF1">
    <property type="entry name" value="ALTERED INHERITANCE OF MITOCHONDRIA PROTEIN 24, MITOCHONDRIAL"/>
    <property type="match status" value="1"/>
</dbReference>
<dbReference type="AlphaFoldDB" id="A0A345T0J5"/>
<dbReference type="InterPro" id="IPR016031">
    <property type="entry name" value="Trp_RNA-bd_attenuator-like_dom"/>
</dbReference>
<reference evidence="3" key="1">
    <citation type="submission" date="2018-07" db="EMBL/GenBank/DDBJ databases">
        <title>Streptacidiphilus bronchialis DSM 106435 chromosome.</title>
        <authorList>
            <person name="Batra D."/>
            <person name="Gulvik C.A."/>
        </authorList>
    </citation>
    <scope>NUCLEOTIDE SEQUENCE [LARGE SCALE GENOMIC DNA]</scope>
    <source>
        <strain evidence="3">DSM 106435</strain>
    </source>
</reference>